<evidence type="ECO:0000256" key="5">
    <source>
        <dbReference type="SAM" id="Phobius"/>
    </source>
</evidence>
<evidence type="ECO:0000313" key="6">
    <source>
        <dbReference type="EMBL" id="KAL0269261.1"/>
    </source>
</evidence>
<evidence type="ECO:0000256" key="4">
    <source>
        <dbReference type="ARBA" id="ARBA00023136"/>
    </source>
</evidence>
<keyword evidence="3 5" id="KW-1133">Transmembrane helix</keyword>
<comment type="caution">
    <text evidence="6">The sequence shown here is derived from an EMBL/GenBank/DDBJ whole genome shotgun (WGS) entry which is preliminary data.</text>
</comment>
<evidence type="ECO:0008006" key="7">
    <source>
        <dbReference type="Google" id="ProtNLM"/>
    </source>
</evidence>
<sequence>MGQLTESARQYLVSQGIVIGTVSVLASLSLILTGLVVIVRANDILQFTSLIHLAVLQLVCGVSSGTVVAFVWWTIVGYRNRQLEIRSKYLDDNLTKGLLALCIPLFINYSAFIVSVVFLIVKGETTSRHEMRNAMSLYTSNMREKVFIDRLQIILRCCGSQSIMDWFLIDWQEGDSGGRTSYNSSADWDSVPFSCCCPEAPPPCVHQRLRIFGVSSLYAAGCADKLDKAVLIFITVSLFMFLICSLSMSLLMYSSRKVQTSARSAIEKGDATAPGEWWIFAPKGAQTREEQPLLPMGRNIEEEVPKSTNATVAEFCFTQNNFHGYQDLLNCQMSKIIDSTVNEDWAAFNSVSVQPEAASSEDWPMRMSNISRSTSVSSFSTGSVVCNYSADSRRSVSDTEVANLEVSQHLEHKIRPLYRS</sequence>
<evidence type="ECO:0000256" key="3">
    <source>
        <dbReference type="ARBA" id="ARBA00022989"/>
    </source>
</evidence>
<reference evidence="6" key="1">
    <citation type="journal article" date="2024" name="Gigascience">
        <title>Chromosome-level genome of the poultry shaft louse Menopon gallinae provides insight into the host-switching and adaptive evolution of parasitic lice.</title>
        <authorList>
            <person name="Xu Y."/>
            <person name="Ma L."/>
            <person name="Liu S."/>
            <person name="Liang Y."/>
            <person name="Liu Q."/>
            <person name="He Z."/>
            <person name="Tian L."/>
            <person name="Duan Y."/>
            <person name="Cai W."/>
            <person name="Li H."/>
            <person name="Song F."/>
        </authorList>
    </citation>
    <scope>NUCLEOTIDE SEQUENCE</scope>
    <source>
        <strain evidence="6">Cailab_2023a</strain>
    </source>
</reference>
<organism evidence="6">
    <name type="scientific">Menopon gallinae</name>
    <name type="common">poultry shaft louse</name>
    <dbReference type="NCBI Taxonomy" id="328185"/>
    <lineage>
        <taxon>Eukaryota</taxon>
        <taxon>Metazoa</taxon>
        <taxon>Ecdysozoa</taxon>
        <taxon>Arthropoda</taxon>
        <taxon>Hexapoda</taxon>
        <taxon>Insecta</taxon>
        <taxon>Pterygota</taxon>
        <taxon>Neoptera</taxon>
        <taxon>Paraneoptera</taxon>
        <taxon>Psocodea</taxon>
        <taxon>Troctomorpha</taxon>
        <taxon>Phthiraptera</taxon>
        <taxon>Amblycera</taxon>
        <taxon>Menoponidae</taxon>
        <taxon>Menopon</taxon>
    </lineage>
</organism>
<feature type="transmembrane region" description="Helical" evidence="5">
    <location>
        <begin position="230"/>
        <end position="253"/>
    </location>
</feature>
<comment type="subcellular location">
    <subcellularLocation>
        <location evidence="1">Membrane</location>
        <topology evidence="1">Multi-pass membrane protein</topology>
    </subcellularLocation>
</comment>
<dbReference type="EMBL" id="JARGDH010000004">
    <property type="protein sequence ID" value="KAL0269260.1"/>
    <property type="molecule type" value="Genomic_DNA"/>
</dbReference>
<gene>
    <name evidence="6" type="ORF">PYX00_007065</name>
</gene>
<keyword evidence="4 5" id="KW-0472">Membrane</keyword>
<name>A0AAW2HI97_9NEOP</name>
<dbReference type="Pfam" id="PF00335">
    <property type="entry name" value="Tetraspanin"/>
    <property type="match status" value="1"/>
</dbReference>
<feature type="transmembrane region" description="Helical" evidence="5">
    <location>
        <begin position="50"/>
        <end position="76"/>
    </location>
</feature>
<feature type="transmembrane region" description="Helical" evidence="5">
    <location>
        <begin position="97"/>
        <end position="121"/>
    </location>
</feature>
<evidence type="ECO:0000256" key="1">
    <source>
        <dbReference type="ARBA" id="ARBA00004141"/>
    </source>
</evidence>
<dbReference type="SUPFAM" id="SSF48652">
    <property type="entry name" value="Tetraspanin"/>
    <property type="match status" value="1"/>
</dbReference>
<dbReference type="AlphaFoldDB" id="A0AAW2HI97"/>
<dbReference type="EMBL" id="JARGDH010000004">
    <property type="protein sequence ID" value="KAL0269261.1"/>
    <property type="molecule type" value="Genomic_DNA"/>
</dbReference>
<protein>
    <recommendedName>
        <fullName evidence="7">Tetraspanin</fullName>
    </recommendedName>
</protein>
<proteinExistence type="predicted"/>
<keyword evidence="2 5" id="KW-0812">Transmembrane</keyword>
<accession>A0AAW2HI97</accession>
<dbReference type="GO" id="GO:0016020">
    <property type="term" value="C:membrane"/>
    <property type="evidence" value="ECO:0007669"/>
    <property type="project" value="UniProtKB-SubCell"/>
</dbReference>
<dbReference type="InterPro" id="IPR008952">
    <property type="entry name" value="Tetraspanin_EC2_sf"/>
</dbReference>
<feature type="transmembrane region" description="Helical" evidence="5">
    <location>
        <begin position="12"/>
        <end position="38"/>
    </location>
</feature>
<dbReference type="InterPro" id="IPR018499">
    <property type="entry name" value="Tetraspanin/Peripherin"/>
</dbReference>
<dbReference type="Gene3D" id="1.10.1450.10">
    <property type="entry name" value="Tetraspanin"/>
    <property type="match status" value="1"/>
</dbReference>
<evidence type="ECO:0000256" key="2">
    <source>
        <dbReference type="ARBA" id="ARBA00022692"/>
    </source>
</evidence>